<dbReference type="PANTHER" id="PTHR43066:SF26">
    <property type="entry name" value="RHOMBOID PROTEASE GLPG"/>
    <property type="match status" value="1"/>
</dbReference>
<name>A0ABU0J4B4_9HYPH</name>
<accession>A0ABU0J4B4</accession>
<comment type="caution">
    <text evidence="9">The sequence shown here is derived from an EMBL/GenBank/DDBJ whole genome shotgun (WGS) entry which is preliminary data.</text>
</comment>
<evidence type="ECO:0000256" key="5">
    <source>
        <dbReference type="ARBA" id="ARBA00022989"/>
    </source>
</evidence>
<evidence type="ECO:0000256" key="4">
    <source>
        <dbReference type="ARBA" id="ARBA00022692"/>
    </source>
</evidence>
<keyword evidence="9" id="KW-0378">Hydrolase</keyword>
<evidence type="ECO:0000256" key="6">
    <source>
        <dbReference type="ARBA" id="ARBA00023136"/>
    </source>
</evidence>
<dbReference type="PANTHER" id="PTHR43066">
    <property type="entry name" value="RHOMBOID-RELATED PROTEIN"/>
    <property type="match status" value="1"/>
</dbReference>
<comment type="subcellular location">
    <subcellularLocation>
        <location evidence="1">Membrane</location>
        <topology evidence="1">Multi-pass membrane protein</topology>
    </subcellularLocation>
</comment>
<keyword evidence="9" id="KW-0645">Protease</keyword>
<keyword evidence="5 7" id="KW-1133">Transmembrane helix</keyword>
<dbReference type="SUPFAM" id="SSF144091">
    <property type="entry name" value="Rhomboid-like"/>
    <property type="match status" value="1"/>
</dbReference>
<evidence type="ECO:0000313" key="10">
    <source>
        <dbReference type="Proteomes" id="UP001242480"/>
    </source>
</evidence>
<feature type="transmembrane region" description="Helical" evidence="7">
    <location>
        <begin position="117"/>
        <end position="135"/>
    </location>
</feature>
<feature type="transmembrane region" description="Helical" evidence="7">
    <location>
        <begin position="20"/>
        <end position="41"/>
    </location>
</feature>
<dbReference type="EMBL" id="JAUSVX010000003">
    <property type="protein sequence ID" value="MDQ0469120.1"/>
    <property type="molecule type" value="Genomic_DNA"/>
</dbReference>
<protein>
    <submittedName>
        <fullName evidence="9">Membrane associated rhomboid family serine protease</fullName>
    </submittedName>
</protein>
<dbReference type="Proteomes" id="UP001242480">
    <property type="component" value="Unassembled WGS sequence"/>
</dbReference>
<evidence type="ECO:0000256" key="2">
    <source>
        <dbReference type="ARBA" id="ARBA00022475"/>
    </source>
</evidence>
<keyword evidence="6 7" id="KW-0472">Membrane</keyword>
<feature type="transmembrane region" description="Helical" evidence="7">
    <location>
        <begin position="195"/>
        <end position="216"/>
    </location>
</feature>
<reference evidence="9 10" key="1">
    <citation type="submission" date="2023-07" db="EMBL/GenBank/DDBJ databases">
        <title>Genomic Encyclopedia of Type Strains, Phase IV (KMG-IV): sequencing the most valuable type-strain genomes for metagenomic binning, comparative biology and taxonomic classification.</title>
        <authorList>
            <person name="Goeker M."/>
        </authorList>
    </citation>
    <scope>NUCLEOTIDE SEQUENCE [LARGE SCALE GENOMIC DNA]</scope>
    <source>
        <strain evidence="9 10">DSM 19619</strain>
    </source>
</reference>
<evidence type="ECO:0000256" key="1">
    <source>
        <dbReference type="ARBA" id="ARBA00004141"/>
    </source>
</evidence>
<dbReference type="RefSeq" id="WP_307271361.1">
    <property type="nucleotide sequence ID" value="NZ_JAUSVX010000003.1"/>
</dbReference>
<keyword evidence="10" id="KW-1185">Reference proteome</keyword>
<sequence length="262" mass="27768">MNEMVRPPIEPAAREPAINAPRVVVALLALLAGIHLIWTFASDQLKLQIILLFAFLPARYDPAVLQGEILPGGAGADVWTFLTYAFLHGSWAHLVFNGIWMLAFGSAVAWRFGTARFLLFSAVCSVAGAATHLAVHWGDEAVVIGASAAISGYMAAATRFMFQPGAPLGLFRIGGATAFRVPALPLREVLRDRRVLVFLVIWFAANLLTGLGTLSLGGEGPAIAWEAHVGGFLAGLVLFPLFDPVLPGDQPGPAIEAGPPPE</sequence>
<evidence type="ECO:0000259" key="8">
    <source>
        <dbReference type="Pfam" id="PF01694"/>
    </source>
</evidence>
<dbReference type="Gene3D" id="1.20.1540.10">
    <property type="entry name" value="Rhomboid-like"/>
    <property type="match status" value="1"/>
</dbReference>
<keyword evidence="3" id="KW-0997">Cell inner membrane</keyword>
<proteinExistence type="predicted"/>
<evidence type="ECO:0000256" key="7">
    <source>
        <dbReference type="SAM" id="Phobius"/>
    </source>
</evidence>
<dbReference type="InterPro" id="IPR022764">
    <property type="entry name" value="Peptidase_S54_rhomboid_dom"/>
</dbReference>
<keyword evidence="4 7" id="KW-0812">Transmembrane</keyword>
<dbReference type="InterPro" id="IPR035952">
    <property type="entry name" value="Rhomboid-like_sf"/>
</dbReference>
<feature type="domain" description="Peptidase S54 rhomboid" evidence="8">
    <location>
        <begin position="77"/>
        <end position="238"/>
    </location>
</feature>
<dbReference type="Pfam" id="PF01694">
    <property type="entry name" value="Rhomboid"/>
    <property type="match status" value="1"/>
</dbReference>
<evidence type="ECO:0000256" key="3">
    <source>
        <dbReference type="ARBA" id="ARBA00022519"/>
    </source>
</evidence>
<dbReference type="GO" id="GO:0008233">
    <property type="term" value="F:peptidase activity"/>
    <property type="evidence" value="ECO:0007669"/>
    <property type="project" value="UniProtKB-KW"/>
</dbReference>
<evidence type="ECO:0000313" key="9">
    <source>
        <dbReference type="EMBL" id="MDQ0469120.1"/>
    </source>
</evidence>
<organism evidence="9 10">
    <name type="scientific">Labrys wisconsinensis</name>
    <dbReference type="NCBI Taxonomy" id="425677"/>
    <lineage>
        <taxon>Bacteria</taxon>
        <taxon>Pseudomonadati</taxon>
        <taxon>Pseudomonadota</taxon>
        <taxon>Alphaproteobacteria</taxon>
        <taxon>Hyphomicrobiales</taxon>
        <taxon>Xanthobacteraceae</taxon>
        <taxon>Labrys</taxon>
    </lineage>
</organism>
<keyword evidence="2" id="KW-1003">Cell membrane</keyword>
<feature type="transmembrane region" description="Helical" evidence="7">
    <location>
        <begin position="141"/>
        <end position="162"/>
    </location>
</feature>
<feature type="transmembrane region" description="Helical" evidence="7">
    <location>
        <begin position="91"/>
        <end position="110"/>
    </location>
</feature>
<gene>
    <name evidence="9" type="ORF">QO011_002131</name>
</gene>
<dbReference type="GO" id="GO:0006508">
    <property type="term" value="P:proteolysis"/>
    <property type="evidence" value="ECO:0007669"/>
    <property type="project" value="UniProtKB-KW"/>
</dbReference>